<dbReference type="PANTHER" id="PTHR47647">
    <property type="entry name" value="C-TYPE LECTIN DOMAIN FAMILY 12 MEMBER B"/>
    <property type="match status" value="1"/>
</dbReference>
<dbReference type="Proteomes" id="UP001652580">
    <property type="component" value="Chromosome 11"/>
</dbReference>
<protein>
    <submittedName>
        <fullName evidence="13">C-type lectin domain family 12 member A-like</fullName>
    </submittedName>
</protein>
<reference evidence="13" key="1">
    <citation type="submission" date="2025-08" db="UniProtKB">
        <authorList>
            <consortium name="RefSeq"/>
        </authorList>
    </citation>
    <scope>IDENTIFICATION</scope>
</reference>
<evidence type="ECO:0000313" key="12">
    <source>
        <dbReference type="Proteomes" id="UP001652580"/>
    </source>
</evidence>
<dbReference type="GO" id="GO:0030545">
    <property type="term" value="F:signaling receptor regulator activity"/>
    <property type="evidence" value="ECO:0007669"/>
    <property type="project" value="InterPro"/>
</dbReference>
<gene>
    <name evidence="13" type="primary">LOC103013148</name>
</gene>
<keyword evidence="3 11" id="KW-0812">Transmembrane</keyword>
<dbReference type="InterPro" id="IPR042916">
    <property type="entry name" value="CLEC12A/B"/>
</dbReference>
<keyword evidence="4" id="KW-0735">Signal-anchor</keyword>
<evidence type="ECO:0000256" key="5">
    <source>
        <dbReference type="ARBA" id="ARBA00022989"/>
    </source>
</evidence>
<dbReference type="InParanoid" id="A0A452C579"/>
<sequence>MPEEVTYATLKFSSPKTKEPQESHSLKRMGRSTPSKVWCPIAFISLLLNLVVLAGLGTLGLMNYYKLIIFGSRTHYDTQENVTERVERTTTLPTNMPTNVSDPGFYLCSELWIWHGSSCCYFSAEPMSWNMSNSDHGKNHCSLMNMGNGENWNRTKLLIRCLPSPISWTDLNFTLDNTNHTAENVSNFSILTCLVPP</sequence>
<keyword evidence="9" id="KW-0325">Glycoprotein</keyword>
<evidence type="ECO:0000256" key="7">
    <source>
        <dbReference type="ARBA" id="ARBA00023157"/>
    </source>
</evidence>
<evidence type="ECO:0000256" key="6">
    <source>
        <dbReference type="ARBA" id="ARBA00023136"/>
    </source>
</evidence>
<keyword evidence="8" id="KW-0675">Receptor</keyword>
<keyword evidence="12" id="KW-1185">Reference proteome</keyword>
<proteinExistence type="predicted"/>
<evidence type="ECO:0000256" key="8">
    <source>
        <dbReference type="ARBA" id="ARBA00023170"/>
    </source>
</evidence>
<keyword evidence="2" id="KW-1003">Cell membrane</keyword>
<feature type="transmembrane region" description="Helical" evidence="11">
    <location>
        <begin position="37"/>
        <end position="65"/>
    </location>
</feature>
<keyword evidence="7" id="KW-1015">Disulfide bond</keyword>
<evidence type="ECO:0000256" key="10">
    <source>
        <dbReference type="SAM" id="MobiDB-lite"/>
    </source>
</evidence>
<feature type="compositionally biased region" description="Basic and acidic residues" evidence="10">
    <location>
        <begin position="16"/>
        <end position="25"/>
    </location>
</feature>
<comment type="subcellular location">
    <subcellularLocation>
        <location evidence="1">Cell membrane</location>
        <topology evidence="1">Single-pass type II membrane protein</topology>
    </subcellularLocation>
</comment>
<evidence type="ECO:0000256" key="4">
    <source>
        <dbReference type="ARBA" id="ARBA00022968"/>
    </source>
</evidence>
<evidence type="ECO:0000256" key="9">
    <source>
        <dbReference type="ARBA" id="ARBA00023180"/>
    </source>
</evidence>
<organism evidence="12 13">
    <name type="scientific">Balaenoptera acutorostrata</name>
    <name type="common">Common minke whale</name>
    <name type="synonym">Balaena rostrata</name>
    <dbReference type="NCBI Taxonomy" id="9767"/>
    <lineage>
        <taxon>Eukaryota</taxon>
        <taxon>Metazoa</taxon>
        <taxon>Chordata</taxon>
        <taxon>Craniata</taxon>
        <taxon>Vertebrata</taxon>
        <taxon>Euteleostomi</taxon>
        <taxon>Mammalia</taxon>
        <taxon>Eutheria</taxon>
        <taxon>Laurasiatheria</taxon>
        <taxon>Artiodactyla</taxon>
        <taxon>Whippomorpha</taxon>
        <taxon>Cetacea</taxon>
        <taxon>Mysticeti</taxon>
        <taxon>Balaenopteridae</taxon>
        <taxon>Balaenoptera</taxon>
    </lineage>
</organism>
<evidence type="ECO:0000256" key="1">
    <source>
        <dbReference type="ARBA" id="ARBA00004401"/>
    </source>
</evidence>
<evidence type="ECO:0000256" key="11">
    <source>
        <dbReference type="SAM" id="Phobius"/>
    </source>
</evidence>
<name>A0A452C579_BALAC</name>
<dbReference type="GO" id="GO:0005886">
    <property type="term" value="C:plasma membrane"/>
    <property type="evidence" value="ECO:0007669"/>
    <property type="project" value="UniProtKB-SubCell"/>
</dbReference>
<evidence type="ECO:0000313" key="13">
    <source>
        <dbReference type="RefSeq" id="XP_028018116.2"/>
    </source>
</evidence>
<accession>A0A452C579</accession>
<evidence type="ECO:0000256" key="2">
    <source>
        <dbReference type="ARBA" id="ARBA00022475"/>
    </source>
</evidence>
<feature type="region of interest" description="Disordered" evidence="10">
    <location>
        <begin position="12"/>
        <end position="32"/>
    </location>
</feature>
<keyword evidence="6 11" id="KW-0472">Membrane</keyword>
<dbReference type="RefSeq" id="XP_028018116.2">
    <property type="nucleotide sequence ID" value="XM_028162315.2"/>
</dbReference>
<dbReference type="GeneID" id="103013148"/>
<evidence type="ECO:0000256" key="3">
    <source>
        <dbReference type="ARBA" id="ARBA00022692"/>
    </source>
</evidence>
<keyword evidence="5 11" id="KW-1133">Transmembrane helix</keyword>